<evidence type="ECO:0000256" key="1">
    <source>
        <dbReference type="SAM" id="Phobius"/>
    </source>
</evidence>
<feature type="transmembrane region" description="Helical" evidence="1">
    <location>
        <begin position="37"/>
        <end position="58"/>
    </location>
</feature>
<dbReference type="OrthoDB" id="9789229at2"/>
<keyword evidence="3" id="KW-1185">Reference proteome</keyword>
<reference evidence="2 3" key="1">
    <citation type="submission" date="2017-05" db="EMBL/GenBank/DDBJ databases">
        <title>Vagococcus spp. assemblies.</title>
        <authorList>
            <person name="Gulvik C.A."/>
        </authorList>
    </citation>
    <scope>NUCLEOTIDE SEQUENCE [LARGE SCALE GENOMIC DNA]</scope>
    <source>
        <strain evidence="2 3">DSM 24756</strain>
    </source>
</reference>
<dbReference type="RefSeq" id="WP_126824756.1">
    <property type="nucleotide sequence ID" value="NZ_JBHLWU010000002.1"/>
</dbReference>
<gene>
    <name evidence="2" type="ORF">CBF30_07835</name>
</gene>
<evidence type="ECO:0000313" key="3">
    <source>
        <dbReference type="Proteomes" id="UP000288669"/>
    </source>
</evidence>
<feature type="transmembrane region" description="Helical" evidence="1">
    <location>
        <begin position="115"/>
        <end position="136"/>
    </location>
</feature>
<dbReference type="InterPro" id="IPR010540">
    <property type="entry name" value="CmpB_TMEM229"/>
</dbReference>
<keyword evidence="1" id="KW-0812">Transmembrane</keyword>
<organism evidence="2 3">
    <name type="scientific">Vagococcus entomophilus</name>
    <dbReference type="NCBI Taxonomy" id="1160095"/>
    <lineage>
        <taxon>Bacteria</taxon>
        <taxon>Bacillati</taxon>
        <taxon>Bacillota</taxon>
        <taxon>Bacilli</taxon>
        <taxon>Lactobacillales</taxon>
        <taxon>Enterococcaceae</taxon>
        <taxon>Vagococcus</taxon>
    </lineage>
</organism>
<evidence type="ECO:0000313" key="2">
    <source>
        <dbReference type="EMBL" id="RSU07155.1"/>
    </source>
</evidence>
<accession>A0A430AGW9</accession>
<feature type="transmembrane region" description="Helical" evidence="1">
    <location>
        <begin position="143"/>
        <end position="163"/>
    </location>
</feature>
<name>A0A430AGW9_9ENTE</name>
<protein>
    <recommendedName>
        <fullName evidence="4">ABC transporter permease</fullName>
    </recommendedName>
</protein>
<proteinExistence type="predicted"/>
<keyword evidence="1" id="KW-1133">Transmembrane helix</keyword>
<dbReference type="Proteomes" id="UP000288669">
    <property type="component" value="Unassembled WGS sequence"/>
</dbReference>
<sequence>MNHINELILLFFIYSVIGWLWETIYCSSKAHKFVYRGFLVGPYCPIYGFGVLLVLLLVSPYQKNLLVLYIFSTCVVTILEYVTSLLLETFFHATWWDYKDVPFNLNGRVALPVSLFWGVGCLLIVKVVQPFVLLLTERIEGAAGGYIPLVIALVLFADSIYTISNMISFQKVSKVWIGKIDEVKAEFSKRQDIFRKEKAAWLSEFTNEKKKTLPKLNFNQRRMLSNFRQLKIKGIDNLDELVLLYKQKKKQK</sequence>
<evidence type="ECO:0008006" key="4">
    <source>
        <dbReference type="Google" id="ProtNLM"/>
    </source>
</evidence>
<feature type="transmembrane region" description="Helical" evidence="1">
    <location>
        <begin position="65"/>
        <end position="95"/>
    </location>
</feature>
<dbReference type="Pfam" id="PF06541">
    <property type="entry name" value="ABC_trans_CmpB"/>
    <property type="match status" value="1"/>
</dbReference>
<feature type="transmembrane region" description="Helical" evidence="1">
    <location>
        <begin position="7"/>
        <end position="25"/>
    </location>
</feature>
<comment type="caution">
    <text evidence="2">The sequence shown here is derived from an EMBL/GenBank/DDBJ whole genome shotgun (WGS) entry which is preliminary data.</text>
</comment>
<keyword evidence="1" id="KW-0472">Membrane</keyword>
<dbReference type="AlphaFoldDB" id="A0A430AGW9"/>
<dbReference type="EMBL" id="NGJZ01000002">
    <property type="protein sequence ID" value="RSU07155.1"/>
    <property type="molecule type" value="Genomic_DNA"/>
</dbReference>